<dbReference type="InterPro" id="IPR029045">
    <property type="entry name" value="ClpP/crotonase-like_dom_sf"/>
</dbReference>
<dbReference type="Pfam" id="PF00378">
    <property type="entry name" value="ECH_1"/>
    <property type="match status" value="1"/>
</dbReference>
<accession>A0A1G8VT75</accession>
<sequence>MESQIITAIDNHIAHLKFNRPKQLNSLSPEFIEELIDQLKKVENDKRVKVIILSGSGKAFSSGGDLSTMGNVDHASQLSDYMERASQLTKTIVELEKYVIAAVHGYAAGAGFSLAMACDFLVADKTAKFAMSFQQVGLIPDLGLLKLLSSRIPSGTVKEWAATGKVLSAEEGFSRGFVNRLSNENVYESARLFAEPIINGPSQTDKYIKYLLNHTDIFSLGTALQEENRIQCSLLQTEDHREGVQAFLEKRKPRFSGM</sequence>
<dbReference type="InterPro" id="IPR014748">
    <property type="entry name" value="Enoyl-CoA_hydra_C"/>
</dbReference>
<evidence type="ECO:0000256" key="1">
    <source>
        <dbReference type="ARBA" id="ARBA00005254"/>
    </source>
</evidence>
<dbReference type="AlphaFoldDB" id="A0A1G8VT75"/>
<dbReference type="Gene3D" id="1.10.12.10">
    <property type="entry name" value="Lyase 2-enoyl-coa Hydratase, Chain A, domain 2"/>
    <property type="match status" value="1"/>
</dbReference>
<dbReference type="SUPFAM" id="SSF52096">
    <property type="entry name" value="ClpP/crotonase"/>
    <property type="match status" value="1"/>
</dbReference>
<proteinExistence type="inferred from homology"/>
<organism evidence="3 4">
    <name type="scientific">Sediminibacillus albus</name>
    <dbReference type="NCBI Taxonomy" id="407036"/>
    <lineage>
        <taxon>Bacteria</taxon>
        <taxon>Bacillati</taxon>
        <taxon>Bacillota</taxon>
        <taxon>Bacilli</taxon>
        <taxon>Bacillales</taxon>
        <taxon>Bacillaceae</taxon>
        <taxon>Sediminibacillus</taxon>
    </lineage>
</organism>
<name>A0A1G8VT75_9BACI</name>
<keyword evidence="4" id="KW-1185">Reference proteome</keyword>
<dbReference type="EMBL" id="FNFL01000001">
    <property type="protein sequence ID" value="SDJ69242.1"/>
    <property type="molecule type" value="Genomic_DNA"/>
</dbReference>
<dbReference type="OrthoDB" id="9775794at2"/>
<comment type="similarity">
    <text evidence="1 2">Belongs to the enoyl-CoA hydratase/isomerase family.</text>
</comment>
<dbReference type="Proteomes" id="UP000198694">
    <property type="component" value="Unassembled WGS sequence"/>
</dbReference>
<keyword evidence="3" id="KW-0413">Isomerase</keyword>
<dbReference type="CDD" id="cd06558">
    <property type="entry name" value="crotonase-like"/>
    <property type="match status" value="1"/>
</dbReference>
<dbReference type="Gene3D" id="3.90.226.10">
    <property type="entry name" value="2-enoyl-CoA Hydratase, Chain A, domain 1"/>
    <property type="match status" value="1"/>
</dbReference>
<dbReference type="GO" id="GO:0016853">
    <property type="term" value="F:isomerase activity"/>
    <property type="evidence" value="ECO:0007669"/>
    <property type="project" value="UniProtKB-KW"/>
</dbReference>
<dbReference type="RefSeq" id="WP_093210464.1">
    <property type="nucleotide sequence ID" value="NZ_FNFL01000001.1"/>
</dbReference>
<dbReference type="PANTHER" id="PTHR43459:SF1">
    <property type="entry name" value="EG:BACN32G11.4 PROTEIN"/>
    <property type="match status" value="1"/>
</dbReference>
<protein>
    <submittedName>
        <fullName evidence="3">2-(1,2-epoxy-1,2-dihydrophenyl)acetyl-CoA isomerase</fullName>
    </submittedName>
</protein>
<reference evidence="3 4" key="1">
    <citation type="submission" date="2016-10" db="EMBL/GenBank/DDBJ databases">
        <authorList>
            <person name="de Groot N.N."/>
        </authorList>
    </citation>
    <scope>NUCLEOTIDE SEQUENCE [LARGE SCALE GENOMIC DNA]</scope>
    <source>
        <strain evidence="3 4">CGMCC 1.6502</strain>
    </source>
</reference>
<dbReference type="InterPro" id="IPR001753">
    <property type="entry name" value="Enoyl-CoA_hydra/iso"/>
</dbReference>
<dbReference type="PANTHER" id="PTHR43459">
    <property type="entry name" value="ENOYL-COA HYDRATASE"/>
    <property type="match status" value="1"/>
</dbReference>
<dbReference type="STRING" id="407036.SAMN05216243_0338"/>
<dbReference type="PROSITE" id="PS00166">
    <property type="entry name" value="ENOYL_COA_HYDRATASE"/>
    <property type="match status" value="1"/>
</dbReference>
<dbReference type="InterPro" id="IPR018376">
    <property type="entry name" value="Enoyl-CoA_hyd/isom_CS"/>
</dbReference>
<evidence type="ECO:0000313" key="4">
    <source>
        <dbReference type="Proteomes" id="UP000198694"/>
    </source>
</evidence>
<evidence type="ECO:0000256" key="2">
    <source>
        <dbReference type="RuleBase" id="RU003707"/>
    </source>
</evidence>
<evidence type="ECO:0000313" key="3">
    <source>
        <dbReference type="EMBL" id="SDJ69242.1"/>
    </source>
</evidence>
<gene>
    <name evidence="3" type="ORF">SAMN05216243_0338</name>
</gene>